<dbReference type="PATRIC" id="fig|398512.5.peg.3806"/>
<evidence type="ECO:0000313" key="6">
    <source>
        <dbReference type="EMBL" id="KNY28358.1"/>
    </source>
</evidence>
<dbReference type="eggNOG" id="COG0835">
    <property type="taxonomic scope" value="Bacteria"/>
</dbReference>
<evidence type="ECO:0000256" key="3">
    <source>
        <dbReference type="ARBA" id="ARBA00022490"/>
    </source>
</evidence>
<keyword evidence="4" id="KW-0145">Chemotaxis</keyword>
<dbReference type="PANTHER" id="PTHR22617:SF23">
    <property type="entry name" value="CHEMOTAXIS PROTEIN CHEW"/>
    <property type="match status" value="1"/>
</dbReference>
<dbReference type="Gene3D" id="2.30.30.40">
    <property type="entry name" value="SH3 Domains"/>
    <property type="match status" value="1"/>
</dbReference>
<keyword evidence="3" id="KW-0963">Cytoplasm</keyword>
<dbReference type="EMBL" id="LGTC01000001">
    <property type="protein sequence ID" value="KNY28358.1"/>
    <property type="molecule type" value="Genomic_DNA"/>
</dbReference>
<proteinExistence type="predicted"/>
<evidence type="ECO:0000313" key="7">
    <source>
        <dbReference type="Proteomes" id="UP000036923"/>
    </source>
</evidence>
<gene>
    <name evidence="6" type="ORF">Bccel_3632</name>
</gene>
<organism evidence="6 7">
    <name type="scientific">Pseudobacteroides cellulosolvens ATCC 35603 = DSM 2933</name>
    <dbReference type="NCBI Taxonomy" id="398512"/>
    <lineage>
        <taxon>Bacteria</taxon>
        <taxon>Bacillati</taxon>
        <taxon>Bacillota</taxon>
        <taxon>Clostridia</taxon>
        <taxon>Eubacteriales</taxon>
        <taxon>Oscillospiraceae</taxon>
        <taxon>Pseudobacteroides</taxon>
    </lineage>
</organism>
<evidence type="ECO:0000256" key="4">
    <source>
        <dbReference type="ARBA" id="ARBA00022500"/>
    </source>
</evidence>
<evidence type="ECO:0000256" key="2">
    <source>
        <dbReference type="ARBA" id="ARBA00021483"/>
    </source>
</evidence>
<comment type="caution">
    <text evidence="6">The sequence shown here is derived from an EMBL/GenBank/DDBJ whole genome shotgun (WGS) entry which is preliminary data.</text>
</comment>
<dbReference type="InterPro" id="IPR036061">
    <property type="entry name" value="CheW-like_dom_sf"/>
</dbReference>
<dbReference type="OrthoDB" id="9794382at2"/>
<dbReference type="STRING" id="398512.Bccel_3632"/>
<dbReference type="PANTHER" id="PTHR22617">
    <property type="entry name" value="CHEMOTAXIS SENSOR HISTIDINE KINASE-RELATED"/>
    <property type="match status" value="1"/>
</dbReference>
<dbReference type="Gene3D" id="2.40.50.180">
    <property type="entry name" value="CheA-289, Domain 4"/>
    <property type="match status" value="1"/>
</dbReference>
<comment type="subcellular location">
    <subcellularLocation>
        <location evidence="1">Cytoplasm</location>
    </subcellularLocation>
</comment>
<dbReference type="SUPFAM" id="SSF50341">
    <property type="entry name" value="CheW-like"/>
    <property type="match status" value="1"/>
</dbReference>
<accession>A0A0L6JRF1</accession>
<name>A0A0L6JRF1_9FIRM</name>
<dbReference type="RefSeq" id="WP_036938623.1">
    <property type="nucleotide sequence ID" value="NZ_JQKC01000007.1"/>
</dbReference>
<dbReference type="PROSITE" id="PS50851">
    <property type="entry name" value="CHEW"/>
    <property type="match status" value="1"/>
</dbReference>
<feature type="domain" description="CheW-like" evidence="5">
    <location>
        <begin position="9"/>
        <end position="149"/>
    </location>
</feature>
<reference evidence="7" key="1">
    <citation type="submission" date="2015-07" db="EMBL/GenBank/DDBJ databases">
        <title>Near-Complete Genome Sequence of the Cellulolytic Bacterium Bacteroides (Pseudobacteroides) cellulosolvens ATCC 35603.</title>
        <authorList>
            <person name="Dassa B."/>
            <person name="Utturkar S.M."/>
            <person name="Klingeman D.M."/>
            <person name="Hurt R.A."/>
            <person name="Keller M."/>
            <person name="Xu J."/>
            <person name="Reddy Y.H.K."/>
            <person name="Borovok I."/>
            <person name="Grinberg I.R."/>
            <person name="Lamed R."/>
            <person name="Zhivin O."/>
            <person name="Bayer E.A."/>
            <person name="Brown S.D."/>
        </authorList>
    </citation>
    <scope>NUCLEOTIDE SEQUENCE [LARGE SCALE GENOMIC DNA]</scope>
    <source>
        <strain evidence="7">DSM 2933</strain>
    </source>
</reference>
<evidence type="ECO:0000259" key="5">
    <source>
        <dbReference type="PROSITE" id="PS50851"/>
    </source>
</evidence>
<dbReference type="Pfam" id="PF01584">
    <property type="entry name" value="CheW"/>
    <property type="match status" value="1"/>
</dbReference>
<dbReference type="CDD" id="cd00732">
    <property type="entry name" value="CheW"/>
    <property type="match status" value="1"/>
</dbReference>
<dbReference type="Proteomes" id="UP000036923">
    <property type="component" value="Unassembled WGS sequence"/>
</dbReference>
<evidence type="ECO:0000256" key="1">
    <source>
        <dbReference type="ARBA" id="ARBA00004496"/>
    </source>
</evidence>
<dbReference type="SMART" id="SM00260">
    <property type="entry name" value="CheW"/>
    <property type="match status" value="1"/>
</dbReference>
<sequence>MTETVALNTIQFVVFVLSDEEYGLDIQIVNTIEKMIPITRVPKTPKFIKGVINLRGDIVPIMDLKERFGLPQIEETEETRIIIVKFEDVQMGIIVDEVKEVIYINEEQIESTTSLAKEGLMENVLGAGKVDNRVITLLNIEKLVNISVKE</sequence>
<dbReference type="InterPro" id="IPR039315">
    <property type="entry name" value="CheW"/>
</dbReference>
<dbReference type="GO" id="GO:0005829">
    <property type="term" value="C:cytosol"/>
    <property type="evidence" value="ECO:0007669"/>
    <property type="project" value="TreeGrafter"/>
</dbReference>
<dbReference type="InterPro" id="IPR002545">
    <property type="entry name" value="CheW-lke_dom"/>
</dbReference>
<dbReference type="FunFam" id="2.40.50.180:FF:000002">
    <property type="entry name" value="Chemotaxis protein CheW"/>
    <property type="match status" value="1"/>
</dbReference>
<dbReference type="GO" id="GO:0006935">
    <property type="term" value="P:chemotaxis"/>
    <property type="evidence" value="ECO:0007669"/>
    <property type="project" value="UniProtKB-KW"/>
</dbReference>
<protein>
    <recommendedName>
        <fullName evidence="2">Chemotaxis protein CheW</fullName>
    </recommendedName>
</protein>
<dbReference type="GO" id="GO:0007165">
    <property type="term" value="P:signal transduction"/>
    <property type="evidence" value="ECO:0007669"/>
    <property type="project" value="InterPro"/>
</dbReference>
<dbReference type="AlphaFoldDB" id="A0A0L6JRF1"/>
<keyword evidence="7" id="KW-1185">Reference proteome</keyword>